<gene>
    <name evidence="1" type="ordered locus">PARA_02160</name>
</gene>
<proteinExistence type="predicted"/>
<dbReference type="AlphaFoldDB" id="A0AB33QJJ2"/>
<protein>
    <submittedName>
        <fullName evidence="1">Uncharacterized protein</fullName>
    </submittedName>
</protein>
<reference evidence="2" key="1">
    <citation type="submission" date="2010-07" db="EMBL/GenBank/DDBJ databases">
        <title>The genome sequence of Haemophilus parainfluenzae T3T1.</title>
        <authorList>
            <person name="Crook D."/>
            <person name="Hood D."/>
            <person name="Moxon R."/>
            <person name="Parkhill J."/>
            <person name="Aslett M."/>
            <person name="Bentley S.D."/>
        </authorList>
    </citation>
    <scope>NUCLEOTIDE SEQUENCE [LARGE SCALE GENOMIC DNA]</scope>
    <source>
        <strain evidence="2">T3T1</strain>
    </source>
</reference>
<organism evidence="1 2">
    <name type="scientific">Haemophilus parainfluenzae (strain T3T1)</name>
    <dbReference type="NCBI Taxonomy" id="862965"/>
    <lineage>
        <taxon>Bacteria</taxon>
        <taxon>Pseudomonadati</taxon>
        <taxon>Pseudomonadota</taxon>
        <taxon>Gammaproteobacteria</taxon>
        <taxon>Pasteurellales</taxon>
        <taxon>Pasteurellaceae</taxon>
        <taxon>Haemophilus</taxon>
    </lineage>
</organism>
<dbReference type="Proteomes" id="UP000007052">
    <property type="component" value="Chromosome"/>
</dbReference>
<dbReference type="KEGG" id="hpr:PARA_02160"/>
<name>A0AB33QJJ2_HAEP3</name>
<dbReference type="EMBL" id="FQ312002">
    <property type="protein sequence ID" value="CBW14323.1"/>
    <property type="molecule type" value="Genomic_DNA"/>
</dbReference>
<evidence type="ECO:0000313" key="2">
    <source>
        <dbReference type="Proteomes" id="UP000007052"/>
    </source>
</evidence>
<accession>A0AB33QJJ2</accession>
<sequence length="39" mass="4598">MNLAALLLNIHMSIIKLKCGQKFNDFSDRTFSLSYFNFR</sequence>
<evidence type="ECO:0000313" key="1">
    <source>
        <dbReference type="EMBL" id="CBW14323.1"/>
    </source>
</evidence>